<keyword evidence="5 11" id="KW-0812">Transmembrane</keyword>
<keyword evidence="7 11" id="KW-0915">Sodium</keyword>
<keyword evidence="2 11" id="KW-0813">Transport</keyword>
<feature type="transmembrane region" description="Helical" evidence="11">
    <location>
        <begin position="342"/>
        <end position="366"/>
    </location>
</feature>
<dbReference type="GO" id="GO:0006885">
    <property type="term" value="P:regulation of pH"/>
    <property type="evidence" value="ECO:0007669"/>
    <property type="project" value="UniProtKB-UniRule"/>
</dbReference>
<feature type="transmembrane region" description="Helical" evidence="11">
    <location>
        <begin position="303"/>
        <end position="322"/>
    </location>
</feature>
<evidence type="ECO:0000256" key="8">
    <source>
        <dbReference type="ARBA" id="ARBA00023065"/>
    </source>
</evidence>
<proteinExistence type="inferred from homology"/>
<feature type="transmembrane region" description="Helical" evidence="11">
    <location>
        <begin position="111"/>
        <end position="128"/>
    </location>
</feature>
<dbReference type="PANTHER" id="PTHR30341">
    <property type="entry name" value="SODIUM ION/PROTON ANTIPORTER NHAA-RELATED"/>
    <property type="match status" value="1"/>
</dbReference>
<keyword evidence="6 11" id="KW-1133">Transmembrane helix</keyword>
<evidence type="ECO:0000256" key="4">
    <source>
        <dbReference type="ARBA" id="ARBA00022475"/>
    </source>
</evidence>
<evidence type="ECO:0000256" key="5">
    <source>
        <dbReference type="ARBA" id="ARBA00022692"/>
    </source>
</evidence>
<evidence type="ECO:0000256" key="7">
    <source>
        <dbReference type="ARBA" id="ARBA00023053"/>
    </source>
</evidence>
<feature type="transmembrane region" description="Helical" evidence="11">
    <location>
        <begin position="170"/>
        <end position="188"/>
    </location>
</feature>
<evidence type="ECO:0000256" key="3">
    <source>
        <dbReference type="ARBA" id="ARBA00022449"/>
    </source>
</evidence>
<keyword evidence="4 11" id="KW-1003">Cell membrane</keyword>
<dbReference type="GO" id="GO:0015385">
    <property type="term" value="F:sodium:proton antiporter activity"/>
    <property type="evidence" value="ECO:0007669"/>
    <property type="project" value="UniProtKB-UniRule"/>
</dbReference>
<feature type="transmembrane region" description="Helical" evidence="11">
    <location>
        <begin position="226"/>
        <end position="242"/>
    </location>
</feature>
<dbReference type="InterPro" id="IPR004670">
    <property type="entry name" value="NhaA"/>
</dbReference>
<evidence type="ECO:0000313" key="12">
    <source>
        <dbReference type="EMBL" id="NNH73364.1"/>
    </source>
</evidence>
<comment type="catalytic activity">
    <reaction evidence="11">
        <text>Na(+)(in) + 2 H(+)(out) = Na(+)(out) + 2 H(+)(in)</text>
        <dbReference type="Rhea" id="RHEA:29251"/>
        <dbReference type="ChEBI" id="CHEBI:15378"/>
        <dbReference type="ChEBI" id="CHEBI:29101"/>
    </reaction>
</comment>
<comment type="subcellular location">
    <subcellularLocation>
        <location evidence="1">Cell inner membrane</location>
        <topology evidence="1">Multi-pass membrane protein</topology>
    </subcellularLocation>
    <subcellularLocation>
        <location evidence="11">Cell membrane</location>
        <topology evidence="11">Multi-pass membrane protein</topology>
    </subcellularLocation>
</comment>
<reference evidence="12 13" key="1">
    <citation type="submission" date="2020-05" db="EMBL/GenBank/DDBJ databases">
        <title>MicrobeNet Type strains.</title>
        <authorList>
            <person name="Nicholson A.C."/>
        </authorList>
    </citation>
    <scope>NUCLEOTIDE SEQUENCE [LARGE SCALE GENOMIC DNA]</scope>
    <source>
        <strain evidence="12 13">JCM 3224</strain>
    </source>
</reference>
<feature type="transmembrane region" description="Helical" evidence="11">
    <location>
        <begin position="378"/>
        <end position="399"/>
    </location>
</feature>
<keyword evidence="8 11" id="KW-0406">Ion transport</keyword>
<keyword evidence="10 11" id="KW-0739">Sodium transport</keyword>
<dbReference type="PANTHER" id="PTHR30341:SF0">
    <property type="entry name" value="NA(+)_H(+) ANTIPORTER NHAA"/>
    <property type="match status" value="1"/>
</dbReference>
<comment type="function">
    <text evidence="11">Na(+)/H(+) antiporter that extrudes sodium in exchange for external protons.</text>
</comment>
<comment type="similarity">
    <text evidence="11">Belongs to the NhaA Na(+)/H(+) (TC 2.A.33) antiporter family.</text>
</comment>
<comment type="caution">
    <text evidence="12">The sequence shown here is derived from an EMBL/GenBank/DDBJ whole genome shotgun (WGS) entry which is preliminary data.</text>
</comment>
<dbReference type="EMBL" id="JABELX010000010">
    <property type="protein sequence ID" value="NNH73364.1"/>
    <property type="molecule type" value="Genomic_DNA"/>
</dbReference>
<keyword evidence="13" id="KW-1185">Reference proteome</keyword>
<protein>
    <recommendedName>
        <fullName evidence="11">Na(+)/H(+) antiporter NhaA</fullName>
    </recommendedName>
    <alternativeName>
        <fullName evidence="11">Sodium/proton antiporter NhaA</fullName>
    </alternativeName>
</protein>
<dbReference type="AlphaFoldDB" id="A0A849C3U8"/>
<evidence type="ECO:0000256" key="6">
    <source>
        <dbReference type="ARBA" id="ARBA00022989"/>
    </source>
</evidence>
<evidence type="ECO:0000256" key="11">
    <source>
        <dbReference type="HAMAP-Rule" id="MF_01844"/>
    </source>
</evidence>
<accession>A0A849C3U8</accession>
<dbReference type="GO" id="GO:0005886">
    <property type="term" value="C:plasma membrane"/>
    <property type="evidence" value="ECO:0007669"/>
    <property type="project" value="UniProtKB-SubCell"/>
</dbReference>
<evidence type="ECO:0000256" key="10">
    <source>
        <dbReference type="ARBA" id="ARBA00023201"/>
    </source>
</evidence>
<dbReference type="Proteomes" id="UP000586827">
    <property type="component" value="Unassembled WGS sequence"/>
</dbReference>
<feature type="transmembrane region" description="Helical" evidence="11">
    <location>
        <begin position="411"/>
        <end position="432"/>
    </location>
</feature>
<feature type="transmembrane region" description="Helical" evidence="11">
    <location>
        <begin position="140"/>
        <end position="164"/>
    </location>
</feature>
<name>A0A849C3U8_9NOCA</name>
<evidence type="ECO:0000256" key="2">
    <source>
        <dbReference type="ARBA" id="ARBA00022448"/>
    </source>
</evidence>
<feature type="transmembrane region" description="Helical" evidence="11">
    <location>
        <begin position="200"/>
        <end position="220"/>
    </location>
</feature>
<evidence type="ECO:0000256" key="9">
    <source>
        <dbReference type="ARBA" id="ARBA00023136"/>
    </source>
</evidence>
<dbReference type="Pfam" id="PF06965">
    <property type="entry name" value="Na_H_antiport_1"/>
    <property type="match status" value="1"/>
</dbReference>
<keyword evidence="3 11" id="KW-0050">Antiport</keyword>
<evidence type="ECO:0000256" key="1">
    <source>
        <dbReference type="ARBA" id="ARBA00004429"/>
    </source>
</evidence>
<sequence length="451" mass="48376">MRQTVRIAQKVCREVWSACGVRRPPPGVGFAYRCFVEPAERCTVITQVRSELTRYLRTETFGGALLLIAAAGALIWVNSPWGAGYTTMIDTKLAIPALHLDLTLADWTKDGLLAIFFFVAGLELKRELTIGELADRKSAALPIIAALGGVLMPALIAMTVGWGVPGMDRGWAIPVATDIAFALAVLALTGSRIPPSARVFLLSLAVVDDLIAIILIAILFTTTLQMFWLLAAVLCFAAWWLGQKYRVSTPILYVPIALLAWYALHEAGIHPTLAGVGLGLLTRVHPDPDEDEHSVPAANLEHFFQPISAIVCVPLFALFASGVPLDSKIFSELFTDRLALSIVLGLLVGKTVGIFGFGWAAVRLGIAHKPNDLGYRDMFALSVLGAIGFTVSLLVAELALSGLGDDSAVELAKAAVLLTSLAASLAGSALLLRRGRVHQAIRDERALQEQE</sequence>
<keyword evidence="9 11" id="KW-0472">Membrane</keyword>
<feature type="transmembrane region" description="Helical" evidence="11">
    <location>
        <begin position="60"/>
        <end position="77"/>
    </location>
</feature>
<dbReference type="Gene3D" id="1.20.1530.10">
    <property type="entry name" value="Na+/H+ antiporter like domain"/>
    <property type="match status" value="1"/>
</dbReference>
<dbReference type="NCBIfam" id="TIGR00773">
    <property type="entry name" value="NhaA"/>
    <property type="match status" value="1"/>
</dbReference>
<organism evidence="12 13">
    <name type="scientific">Nocardia uniformis</name>
    <dbReference type="NCBI Taxonomy" id="53432"/>
    <lineage>
        <taxon>Bacteria</taxon>
        <taxon>Bacillati</taxon>
        <taxon>Actinomycetota</taxon>
        <taxon>Actinomycetes</taxon>
        <taxon>Mycobacteriales</taxon>
        <taxon>Nocardiaceae</taxon>
        <taxon>Nocardia</taxon>
    </lineage>
</organism>
<evidence type="ECO:0000313" key="13">
    <source>
        <dbReference type="Proteomes" id="UP000586827"/>
    </source>
</evidence>
<dbReference type="InterPro" id="IPR023171">
    <property type="entry name" value="Na/H_antiporter_dom_sf"/>
</dbReference>
<dbReference type="HAMAP" id="MF_01844">
    <property type="entry name" value="NhaA"/>
    <property type="match status" value="1"/>
</dbReference>
<gene>
    <name evidence="11 12" type="primary">nhaA</name>
    <name evidence="12" type="ORF">HLB23_26500</name>
</gene>